<evidence type="ECO:0000259" key="10">
    <source>
        <dbReference type="PROSITE" id="PS50850"/>
    </source>
</evidence>
<gene>
    <name evidence="11" type="ORF">KHLLAP_LOCUS13535</name>
</gene>
<dbReference type="Proteomes" id="UP001295740">
    <property type="component" value="Unassembled WGS sequence"/>
</dbReference>
<dbReference type="PANTHER" id="PTHR48022">
    <property type="entry name" value="PLASTIDIC GLUCOSE TRANSPORTER 4"/>
    <property type="match status" value="1"/>
</dbReference>
<name>A0AAI8YMU8_9PEZI</name>
<proteinExistence type="inferred from homology"/>
<dbReference type="InterPro" id="IPR020846">
    <property type="entry name" value="MFS_dom"/>
</dbReference>
<evidence type="ECO:0000313" key="11">
    <source>
        <dbReference type="EMBL" id="CAJ2513067.1"/>
    </source>
</evidence>
<dbReference type="InterPro" id="IPR036259">
    <property type="entry name" value="MFS_trans_sf"/>
</dbReference>
<accession>A0AAI8YMU8</accession>
<dbReference type="EMBL" id="CAUWAG010000020">
    <property type="protein sequence ID" value="CAJ2513067.1"/>
    <property type="molecule type" value="Genomic_DNA"/>
</dbReference>
<feature type="transmembrane region" description="Helical" evidence="9">
    <location>
        <begin position="93"/>
        <end position="114"/>
    </location>
</feature>
<keyword evidence="5 9" id="KW-1133">Transmembrane helix</keyword>
<evidence type="ECO:0000256" key="4">
    <source>
        <dbReference type="ARBA" id="ARBA00022692"/>
    </source>
</evidence>
<comment type="similarity">
    <text evidence="2 7">Belongs to the major facilitator superfamily. Sugar transporter (TC 2.A.1.1) family.</text>
</comment>
<dbReference type="PROSITE" id="PS00217">
    <property type="entry name" value="SUGAR_TRANSPORT_2"/>
    <property type="match status" value="1"/>
</dbReference>
<feature type="transmembrane region" description="Helical" evidence="9">
    <location>
        <begin position="154"/>
        <end position="176"/>
    </location>
</feature>
<comment type="caution">
    <text evidence="11">The sequence shown here is derived from an EMBL/GenBank/DDBJ whole genome shotgun (WGS) entry which is preliminary data.</text>
</comment>
<feature type="transmembrane region" description="Helical" evidence="9">
    <location>
        <begin position="120"/>
        <end position="142"/>
    </location>
</feature>
<dbReference type="PROSITE" id="PS00216">
    <property type="entry name" value="SUGAR_TRANSPORT_1"/>
    <property type="match status" value="2"/>
</dbReference>
<feature type="transmembrane region" description="Helical" evidence="9">
    <location>
        <begin position="448"/>
        <end position="467"/>
    </location>
</feature>
<feature type="transmembrane region" description="Helical" evidence="9">
    <location>
        <begin position="379"/>
        <end position="405"/>
    </location>
</feature>
<evidence type="ECO:0000256" key="8">
    <source>
        <dbReference type="SAM" id="MobiDB-lite"/>
    </source>
</evidence>
<organism evidence="11 12">
    <name type="scientific">Anthostomella pinea</name>
    <dbReference type="NCBI Taxonomy" id="933095"/>
    <lineage>
        <taxon>Eukaryota</taxon>
        <taxon>Fungi</taxon>
        <taxon>Dikarya</taxon>
        <taxon>Ascomycota</taxon>
        <taxon>Pezizomycotina</taxon>
        <taxon>Sordariomycetes</taxon>
        <taxon>Xylariomycetidae</taxon>
        <taxon>Xylariales</taxon>
        <taxon>Xylariaceae</taxon>
        <taxon>Anthostomella</taxon>
    </lineage>
</organism>
<dbReference type="InterPro" id="IPR003663">
    <property type="entry name" value="Sugar/inositol_transpt"/>
</dbReference>
<feature type="region of interest" description="Disordered" evidence="8">
    <location>
        <begin position="505"/>
        <end position="524"/>
    </location>
</feature>
<dbReference type="FunFam" id="1.20.1250.20:FF:000134">
    <property type="entry name" value="MFS sugar transporter protein"/>
    <property type="match status" value="1"/>
</dbReference>
<reference evidence="11" key="1">
    <citation type="submission" date="2023-10" db="EMBL/GenBank/DDBJ databases">
        <authorList>
            <person name="Hackl T."/>
        </authorList>
    </citation>
    <scope>NUCLEOTIDE SEQUENCE</scope>
</reference>
<evidence type="ECO:0000313" key="12">
    <source>
        <dbReference type="Proteomes" id="UP001295740"/>
    </source>
</evidence>
<dbReference type="NCBIfam" id="TIGR00879">
    <property type="entry name" value="SP"/>
    <property type="match status" value="1"/>
</dbReference>
<dbReference type="PRINTS" id="PR00171">
    <property type="entry name" value="SUGRTRNSPORT"/>
</dbReference>
<dbReference type="PROSITE" id="PS50850">
    <property type="entry name" value="MFS"/>
    <property type="match status" value="1"/>
</dbReference>
<evidence type="ECO:0000256" key="7">
    <source>
        <dbReference type="RuleBase" id="RU003346"/>
    </source>
</evidence>
<dbReference type="SUPFAM" id="SSF103473">
    <property type="entry name" value="MFS general substrate transporter"/>
    <property type="match status" value="1"/>
</dbReference>
<evidence type="ECO:0000256" key="5">
    <source>
        <dbReference type="ARBA" id="ARBA00022989"/>
    </source>
</evidence>
<keyword evidence="3 7" id="KW-0813">Transport</keyword>
<feature type="transmembrane region" description="Helical" evidence="9">
    <location>
        <begin position="340"/>
        <end position="359"/>
    </location>
</feature>
<evidence type="ECO:0000256" key="9">
    <source>
        <dbReference type="SAM" id="Phobius"/>
    </source>
</evidence>
<keyword evidence="4 9" id="KW-0812">Transmembrane</keyword>
<evidence type="ECO:0000256" key="1">
    <source>
        <dbReference type="ARBA" id="ARBA00004141"/>
    </source>
</evidence>
<dbReference type="GO" id="GO:0016020">
    <property type="term" value="C:membrane"/>
    <property type="evidence" value="ECO:0007669"/>
    <property type="project" value="UniProtKB-SubCell"/>
</dbReference>
<dbReference type="InterPro" id="IPR005828">
    <property type="entry name" value="MFS_sugar_transport-like"/>
</dbReference>
<keyword evidence="6 9" id="KW-0472">Membrane</keyword>
<evidence type="ECO:0000256" key="2">
    <source>
        <dbReference type="ARBA" id="ARBA00010992"/>
    </source>
</evidence>
<dbReference type="AlphaFoldDB" id="A0AAI8YMU8"/>
<feature type="transmembrane region" description="Helical" evidence="9">
    <location>
        <begin position="62"/>
        <end position="81"/>
    </location>
</feature>
<feature type="domain" description="Major facilitator superfamily (MFS) profile" evidence="10">
    <location>
        <begin position="12"/>
        <end position="471"/>
    </location>
</feature>
<feature type="transmembrane region" description="Helical" evidence="9">
    <location>
        <begin position="188"/>
        <end position="208"/>
    </location>
</feature>
<feature type="transmembrane region" description="Helical" evidence="9">
    <location>
        <begin position="7"/>
        <end position="25"/>
    </location>
</feature>
<protein>
    <submittedName>
        <fullName evidence="11">Uu.00g011860.m01.CDS01</fullName>
    </submittedName>
</protein>
<dbReference type="Gene3D" id="1.20.1250.20">
    <property type="entry name" value="MFS general substrate transporter like domains"/>
    <property type="match status" value="1"/>
</dbReference>
<dbReference type="InterPro" id="IPR050360">
    <property type="entry name" value="MFS_Sugar_Transporters"/>
</dbReference>
<evidence type="ECO:0000256" key="6">
    <source>
        <dbReference type="ARBA" id="ARBA00023136"/>
    </source>
</evidence>
<feature type="compositionally biased region" description="Basic and acidic residues" evidence="8">
    <location>
        <begin position="513"/>
        <end position="524"/>
    </location>
</feature>
<dbReference type="InterPro" id="IPR005829">
    <property type="entry name" value="Sugar_transporter_CS"/>
</dbReference>
<dbReference type="GO" id="GO:0005351">
    <property type="term" value="F:carbohydrate:proton symporter activity"/>
    <property type="evidence" value="ECO:0007669"/>
    <property type="project" value="TreeGrafter"/>
</dbReference>
<dbReference type="Pfam" id="PF00083">
    <property type="entry name" value="Sugar_tr"/>
    <property type="match status" value="1"/>
</dbReference>
<sequence length="524" mass="58519">MAMSTRVYNWYIALVAAMCMVLYGYDASVFNAAQGSANWLLWFDLDLPALTPLDTKKKDANLIGLVNTAYTIGAIVAGWFFGGPIADYFGRRVGMALGCFVTIIATFLQAFAPWHNLGCFIGGRVLIGIGQGMALTAGPIYIGEVSPPEIRGKIMTFWQMFYSVGSFIAYWIAYATNQYKERLGHWDWRMVVIFQLLVPTLILILLPFQPESPRWWIKRHNNVEAARKALRTIRATEQEVEDELLAIREAIEFENEAVSGSYYALFKDPSVRKRMYLAFVLNVGQQLSGQGTLNSYSSAIYKTIWADDSTINLINALNATCGILFTLNAMWTADRFGRRWLLIVGAIGMAICMMIVPIVGATTPNVVGADGKLTKTQPVGISIVFLLFLFIFFYKPSWGATVWIWTAEVFSMNVRAQAVGMCSQMQNVANTIFQQFFPIFLANEGLKCLFFFMTSNILLAAFTFFFIPETKQVPLEEIDTLFGGQNHVEKGGQMLGVPDAHHAEVGEEAAEAQQKETSKEITEV</sequence>
<dbReference type="PANTHER" id="PTHR48022:SF46">
    <property type="entry name" value="SUGAR TRANSPORTER, PUTATIVE (AFU_ORTHOLOGUE AFUA_1G11830)-RELATED"/>
    <property type="match status" value="1"/>
</dbReference>
<evidence type="ECO:0000256" key="3">
    <source>
        <dbReference type="ARBA" id="ARBA00022448"/>
    </source>
</evidence>
<comment type="subcellular location">
    <subcellularLocation>
        <location evidence="1">Membrane</location>
        <topology evidence="1">Multi-pass membrane protein</topology>
    </subcellularLocation>
</comment>
<keyword evidence="12" id="KW-1185">Reference proteome</keyword>